<evidence type="ECO:0000313" key="5">
    <source>
        <dbReference type="EMBL" id="KKP07884.1"/>
    </source>
</evidence>
<dbReference type="Pfam" id="PF18538">
    <property type="entry name" value="DUF5624"/>
    <property type="match status" value="1"/>
</dbReference>
<comment type="caution">
    <text evidence="5">The sequence shown here is derived from an EMBL/GenBank/DDBJ whole genome shotgun (WGS) entry which is preliminary data.</text>
</comment>
<dbReference type="InterPro" id="IPR041132">
    <property type="entry name" value="DUF5624"/>
</dbReference>
<evidence type="ECO:0000256" key="1">
    <source>
        <dbReference type="ARBA" id="ARBA00022729"/>
    </source>
</evidence>
<dbReference type="EMBL" id="JOKZ01000001">
    <property type="protein sequence ID" value="KKP07884.1"/>
    <property type="molecule type" value="Genomic_DNA"/>
</dbReference>
<dbReference type="OrthoDB" id="408373at2759"/>
<feature type="domain" description="DUF5624" evidence="4">
    <location>
        <begin position="444"/>
        <end position="575"/>
    </location>
</feature>
<dbReference type="InterPro" id="IPR050266">
    <property type="entry name" value="AB_hydrolase_sf"/>
</dbReference>
<dbReference type="InterPro" id="IPR005492">
    <property type="entry name" value="EPTP"/>
</dbReference>
<dbReference type="Pfam" id="PF00561">
    <property type="entry name" value="Abhydrolase_1"/>
    <property type="match status" value="1"/>
</dbReference>
<keyword evidence="2" id="KW-0677">Repeat</keyword>
<dbReference type="OMA" id="HTINANG"/>
<name>A0A0G0ATX0_TRIHA</name>
<feature type="domain" description="AB hydrolase-1" evidence="3">
    <location>
        <begin position="819"/>
        <end position="1055"/>
    </location>
</feature>
<gene>
    <name evidence="5" type="ORF">THAR02_00092</name>
</gene>
<dbReference type="SUPFAM" id="SSF53474">
    <property type="entry name" value="alpha/beta-Hydrolases"/>
    <property type="match status" value="1"/>
</dbReference>
<dbReference type="PROSITE" id="PS50912">
    <property type="entry name" value="EAR"/>
    <property type="match status" value="4"/>
</dbReference>
<keyword evidence="5" id="KW-0378">Hydrolase</keyword>
<dbReference type="InterPro" id="IPR009039">
    <property type="entry name" value="EAR"/>
</dbReference>
<dbReference type="InterPro" id="IPR011047">
    <property type="entry name" value="Quinoprotein_ADH-like_sf"/>
</dbReference>
<evidence type="ECO:0000256" key="2">
    <source>
        <dbReference type="ARBA" id="ARBA00022737"/>
    </source>
</evidence>
<dbReference type="Pfam" id="PF03736">
    <property type="entry name" value="EPTP"/>
    <property type="match status" value="4"/>
</dbReference>
<evidence type="ECO:0000259" key="3">
    <source>
        <dbReference type="Pfam" id="PF00561"/>
    </source>
</evidence>
<organism evidence="5 6">
    <name type="scientific">Trichoderma harzianum</name>
    <name type="common">Hypocrea lixii</name>
    <dbReference type="NCBI Taxonomy" id="5544"/>
    <lineage>
        <taxon>Eukaryota</taxon>
        <taxon>Fungi</taxon>
        <taxon>Dikarya</taxon>
        <taxon>Ascomycota</taxon>
        <taxon>Pezizomycotina</taxon>
        <taxon>Sordariomycetes</taxon>
        <taxon>Hypocreomycetidae</taxon>
        <taxon>Hypocreales</taxon>
        <taxon>Hypocreaceae</taxon>
        <taxon>Trichoderma</taxon>
    </lineage>
</organism>
<dbReference type="PANTHER" id="PTHR43798">
    <property type="entry name" value="MONOACYLGLYCEROL LIPASE"/>
    <property type="match status" value="1"/>
</dbReference>
<dbReference type="Proteomes" id="UP000034112">
    <property type="component" value="Unassembled WGS sequence"/>
</dbReference>
<dbReference type="Gene3D" id="3.40.50.1820">
    <property type="entry name" value="alpha/beta hydrolase"/>
    <property type="match status" value="1"/>
</dbReference>
<evidence type="ECO:0000259" key="4">
    <source>
        <dbReference type="Pfam" id="PF18538"/>
    </source>
</evidence>
<dbReference type="InterPro" id="IPR000073">
    <property type="entry name" value="AB_hydrolase_1"/>
</dbReference>
<protein>
    <submittedName>
        <fullName evidence="5">Epoxide hydrolase 2</fullName>
    </submittedName>
</protein>
<accession>A0A0G0ATX0</accession>
<dbReference type="GO" id="GO:0016787">
    <property type="term" value="F:hydrolase activity"/>
    <property type="evidence" value="ECO:0007669"/>
    <property type="project" value="UniProtKB-KW"/>
</dbReference>
<dbReference type="SUPFAM" id="SSF50998">
    <property type="entry name" value="Quinoprotein alcohol dehydrogenase-like"/>
    <property type="match status" value="1"/>
</dbReference>
<sequence length="1070" mass="118649">MTKVELQLVQTLGTSGARAIAAFEIQGRHYLAIPQLAEDIPNGAVGMNLGNSDTTLLLYRLHEGSGEYQVFQTLPVPGGEDAEFFTIDGRSFLATASLRSGQGPYIMDVESIIFEWNGTSFVEFQRIATFAAKQWRYFSIKGRHFLGLAQGVQLPNLIPKIPADSVIYEWHGNKFQTFQKIPSKWGYNYLHFAIGEEDYLAYADHVEPSIILRWDGNSFVHFQTLDGAHGRAFAFFQDKNESYLAFAQLTEDNVLYRWNGTAFDIHQKLNTGPGGRELAVVQQHGQIYLVLVNFITGARENPVTDLQSAVFVLENGQLKEVAKFPTLGGTDATPVVRDNQIYLIIAESLAKDQRFRTASRVYKFTSAQEAQVEAPKGLAFQVPEFLELFTAYTSSKTGIGATLTESETETTNSLPLLVATSFDMILFPGKGIDPSYINFRLGSRGFKELAAVSHLGPALASLIQIRDNGAPDAVWQKQAQNLLEKTRASKNVNSTALWKDFIQVEAFQGREAAIASMVDYACTLTMRFLETVLADSSKLNTEFYRENYIEATGDVLGATVPYNAVMIATFFLVGLDLSYRSRKWLRSSNFDWKKAMVIITGQQGRETSGVTISTSSVAQILLESSDLDLPLERLYIAPHGAVPKIQAPVTPDSLRIYEHGFRSLWNAMTGMTHLGETMFAQYPAYALENNMRPEIDASTLTVSELPKILSPDDWFAMNTRMRVVVEDARQLLSGCVTDYAAKQLRIAQDDLTKIVVPGLDGVDFSSKKRLPGYGEKQDIIKLSTYPKPIKINLPAPIHTINANGGVLAFRQAGSTNAEPIVWIHGLPLDSRSWSAQYEAFADKYHNIFVDLRGYGASSKLPADVKDVTQLYCDDILALMDHLKIPKASLVGFASAGHVALRFSAQQADRVNKLVTLNASPKFKRNDTDYPYGFTEEQLNNHFVAASDRGIEEVTNAILDPAVVFQDLTAEDASKVISWFRTMSYNAGTDTLNGFFKIMAHDDDRQYVPRVKAPTLLISSSLGKEVPAATALYLRQNLQQAKLVEVPDADLFLHVTRPAIINELIGGFLSS</sequence>
<dbReference type="AlphaFoldDB" id="A0A0G0ATX0"/>
<evidence type="ECO:0000313" key="6">
    <source>
        <dbReference type="Proteomes" id="UP000034112"/>
    </source>
</evidence>
<reference evidence="6" key="1">
    <citation type="journal article" date="2015" name="Genome Announc.">
        <title>Draft whole-genome sequence of the biocontrol agent Trichoderma harzianum T6776.</title>
        <authorList>
            <person name="Baroncelli R."/>
            <person name="Piaggeschi G."/>
            <person name="Fiorini L."/>
            <person name="Bertolini E."/>
            <person name="Zapparata A."/>
            <person name="Pe M.E."/>
            <person name="Sarrocco S."/>
            <person name="Vannacci G."/>
        </authorList>
    </citation>
    <scope>NUCLEOTIDE SEQUENCE [LARGE SCALE GENOMIC DNA]</scope>
    <source>
        <strain evidence="6">T6776</strain>
    </source>
</reference>
<proteinExistence type="predicted"/>
<keyword evidence="1" id="KW-0732">Signal</keyword>
<dbReference type="InterPro" id="IPR029058">
    <property type="entry name" value="AB_hydrolase_fold"/>
</dbReference>